<evidence type="ECO:0000256" key="2">
    <source>
        <dbReference type="SAM" id="Phobius"/>
    </source>
</evidence>
<reference evidence="4 5" key="1">
    <citation type="submission" date="2020-10" db="EMBL/GenBank/DDBJ databases">
        <title>ChiBAC.</title>
        <authorList>
            <person name="Zenner C."/>
            <person name="Hitch T.C.A."/>
            <person name="Clavel T."/>
        </authorList>
    </citation>
    <scope>NUCLEOTIDE SEQUENCE [LARGE SCALE GENOMIC DNA]</scope>
    <source>
        <strain evidence="4 5">DSM 109015</strain>
    </source>
</reference>
<dbReference type="Pfam" id="PF00892">
    <property type="entry name" value="EamA"/>
    <property type="match status" value="2"/>
</dbReference>
<organism evidence="4 5">
    <name type="scientific">Gemmiger gallinarum</name>
    <dbReference type="NCBI Taxonomy" id="2779354"/>
    <lineage>
        <taxon>Bacteria</taxon>
        <taxon>Bacillati</taxon>
        <taxon>Bacillota</taxon>
        <taxon>Clostridia</taxon>
        <taxon>Eubacteriales</taxon>
        <taxon>Gemmiger</taxon>
    </lineage>
</organism>
<feature type="transmembrane region" description="Helical" evidence="2">
    <location>
        <begin position="155"/>
        <end position="174"/>
    </location>
</feature>
<dbReference type="SUPFAM" id="SSF103481">
    <property type="entry name" value="Multidrug resistance efflux transporter EmrE"/>
    <property type="match status" value="2"/>
</dbReference>
<dbReference type="Gene3D" id="1.10.3730.20">
    <property type="match status" value="2"/>
</dbReference>
<dbReference type="InterPro" id="IPR000620">
    <property type="entry name" value="EamA_dom"/>
</dbReference>
<gene>
    <name evidence="4" type="ORF">INF35_12050</name>
</gene>
<dbReference type="PANTHER" id="PTHR22911">
    <property type="entry name" value="ACYL-MALONYL CONDENSING ENZYME-RELATED"/>
    <property type="match status" value="1"/>
</dbReference>
<evidence type="ECO:0000259" key="3">
    <source>
        <dbReference type="Pfam" id="PF00892"/>
    </source>
</evidence>
<keyword evidence="2" id="KW-0812">Transmembrane</keyword>
<keyword evidence="2" id="KW-1133">Transmembrane helix</keyword>
<feature type="domain" description="EamA" evidence="3">
    <location>
        <begin position="157"/>
        <end position="295"/>
    </location>
</feature>
<keyword evidence="2" id="KW-0472">Membrane</keyword>
<feature type="transmembrane region" description="Helical" evidence="2">
    <location>
        <begin position="39"/>
        <end position="57"/>
    </location>
</feature>
<sequence length="296" mass="30464">MPQETLGILLAFAGALFAGAVAILAKLGYTGVDSTLATALRTVVVLVFAWGLAALGGRLPELALIPARSWVFLTLSGLATGASWLFYFAALQKGDVARVAPIDKSSTILTMLLAIPILGEIPTPLGVLCMVVMGAGTLLMVGIRRPARGEKPSGGSWLAAAWASAVFAALTSILTKLGVTGIDSTLGTAVRTTVVLVMAWAMVLIKLGGKGAAREMKAIPGSGWMLLALSGIATGASWLCQNASLQLINASLAAPIDKLSIVVTILFSRVILKEKLPRAARIGLVLLVAGTLGLLI</sequence>
<feature type="transmembrane region" description="Helical" evidence="2">
    <location>
        <begin position="69"/>
        <end position="90"/>
    </location>
</feature>
<dbReference type="InterPro" id="IPR037185">
    <property type="entry name" value="EmrE-like"/>
</dbReference>
<name>A0ABR9R652_9FIRM</name>
<feature type="transmembrane region" description="Helical" evidence="2">
    <location>
        <begin position="125"/>
        <end position="143"/>
    </location>
</feature>
<dbReference type="Proteomes" id="UP000768567">
    <property type="component" value="Unassembled WGS sequence"/>
</dbReference>
<evidence type="ECO:0000313" key="5">
    <source>
        <dbReference type="Proteomes" id="UP000768567"/>
    </source>
</evidence>
<proteinExistence type="inferred from homology"/>
<feature type="transmembrane region" description="Helical" evidence="2">
    <location>
        <begin position="245"/>
        <end position="267"/>
    </location>
</feature>
<comment type="caution">
    <text evidence="4">The sequence shown here is derived from an EMBL/GenBank/DDBJ whole genome shotgun (WGS) entry which is preliminary data.</text>
</comment>
<protein>
    <submittedName>
        <fullName evidence="4">EamA family transporter</fullName>
    </submittedName>
</protein>
<feature type="transmembrane region" description="Helical" evidence="2">
    <location>
        <begin position="219"/>
        <end position="239"/>
    </location>
</feature>
<dbReference type="PANTHER" id="PTHR22911:SF137">
    <property type="entry name" value="SOLUTE CARRIER FAMILY 35 MEMBER G2-RELATED"/>
    <property type="match status" value="1"/>
</dbReference>
<dbReference type="EMBL" id="JADCKC010000003">
    <property type="protein sequence ID" value="MBE5038520.1"/>
    <property type="molecule type" value="Genomic_DNA"/>
</dbReference>
<evidence type="ECO:0000313" key="4">
    <source>
        <dbReference type="EMBL" id="MBE5038520.1"/>
    </source>
</evidence>
<keyword evidence="5" id="KW-1185">Reference proteome</keyword>
<feature type="transmembrane region" description="Helical" evidence="2">
    <location>
        <begin position="6"/>
        <end position="27"/>
    </location>
</feature>
<comment type="similarity">
    <text evidence="1">Belongs to the EamA transporter family.</text>
</comment>
<feature type="transmembrane region" description="Helical" evidence="2">
    <location>
        <begin position="186"/>
        <end position="207"/>
    </location>
</feature>
<feature type="domain" description="EamA" evidence="3">
    <location>
        <begin position="6"/>
        <end position="141"/>
    </location>
</feature>
<evidence type="ECO:0000256" key="1">
    <source>
        <dbReference type="ARBA" id="ARBA00007362"/>
    </source>
</evidence>
<accession>A0ABR9R652</accession>